<comment type="caution">
    <text evidence="1">The sequence shown here is derived from an EMBL/GenBank/DDBJ whole genome shotgun (WGS) entry which is preliminary data.</text>
</comment>
<keyword evidence="2" id="KW-1185">Reference proteome</keyword>
<evidence type="ECO:0000313" key="2">
    <source>
        <dbReference type="Proteomes" id="UP000821845"/>
    </source>
</evidence>
<evidence type="ECO:0000313" key="1">
    <source>
        <dbReference type="EMBL" id="KAH6938269.1"/>
    </source>
</evidence>
<proteinExistence type="predicted"/>
<dbReference type="Proteomes" id="UP000821845">
    <property type="component" value="Chromosome 2"/>
</dbReference>
<protein>
    <submittedName>
        <fullName evidence="1">Uncharacterized protein</fullName>
    </submittedName>
</protein>
<name>A0ACB7SWZ5_HYAAI</name>
<sequence length="224" mass="25850">MHRFSGVVSRKVCPAYAAQVRTSVYDKNHAEPIVDKKKLEELEASGEAENYRFVPVKAALSNVSTSVFYDATLNKFINMLMREGKKALARENIELGLFNVKRIQLTKYNRATDDETKSKIECNPLTILHKALENCRPVLELTPIKRGGITYQVPVPMTENRARFLSMKWMIDAVNDKDPKVRFYDQLAKELLDAYNNQGRVVKKKHELHKQCEANKAYAHYRWS</sequence>
<reference evidence="1" key="1">
    <citation type="submission" date="2020-05" db="EMBL/GenBank/DDBJ databases">
        <title>Large-scale comparative analyses of tick genomes elucidate their genetic diversity and vector capacities.</title>
        <authorList>
            <person name="Jia N."/>
            <person name="Wang J."/>
            <person name="Shi W."/>
            <person name="Du L."/>
            <person name="Sun Y."/>
            <person name="Zhan W."/>
            <person name="Jiang J."/>
            <person name="Wang Q."/>
            <person name="Zhang B."/>
            <person name="Ji P."/>
            <person name="Sakyi L.B."/>
            <person name="Cui X."/>
            <person name="Yuan T."/>
            <person name="Jiang B."/>
            <person name="Yang W."/>
            <person name="Lam T.T.-Y."/>
            <person name="Chang Q."/>
            <person name="Ding S."/>
            <person name="Wang X."/>
            <person name="Zhu J."/>
            <person name="Ruan X."/>
            <person name="Zhao L."/>
            <person name="Wei J."/>
            <person name="Que T."/>
            <person name="Du C."/>
            <person name="Cheng J."/>
            <person name="Dai P."/>
            <person name="Han X."/>
            <person name="Huang E."/>
            <person name="Gao Y."/>
            <person name="Liu J."/>
            <person name="Shao H."/>
            <person name="Ye R."/>
            <person name="Li L."/>
            <person name="Wei W."/>
            <person name="Wang X."/>
            <person name="Wang C."/>
            <person name="Yang T."/>
            <person name="Huo Q."/>
            <person name="Li W."/>
            <person name="Guo W."/>
            <person name="Chen H."/>
            <person name="Zhou L."/>
            <person name="Ni X."/>
            <person name="Tian J."/>
            <person name="Zhou Y."/>
            <person name="Sheng Y."/>
            <person name="Liu T."/>
            <person name="Pan Y."/>
            <person name="Xia L."/>
            <person name="Li J."/>
            <person name="Zhao F."/>
            <person name="Cao W."/>
        </authorList>
    </citation>
    <scope>NUCLEOTIDE SEQUENCE</scope>
    <source>
        <strain evidence="1">Hyas-2018</strain>
    </source>
</reference>
<organism evidence="1 2">
    <name type="scientific">Hyalomma asiaticum</name>
    <name type="common">Tick</name>
    <dbReference type="NCBI Taxonomy" id="266040"/>
    <lineage>
        <taxon>Eukaryota</taxon>
        <taxon>Metazoa</taxon>
        <taxon>Ecdysozoa</taxon>
        <taxon>Arthropoda</taxon>
        <taxon>Chelicerata</taxon>
        <taxon>Arachnida</taxon>
        <taxon>Acari</taxon>
        <taxon>Parasitiformes</taxon>
        <taxon>Ixodida</taxon>
        <taxon>Ixodoidea</taxon>
        <taxon>Ixodidae</taxon>
        <taxon>Hyalomminae</taxon>
        <taxon>Hyalomma</taxon>
    </lineage>
</organism>
<dbReference type="EMBL" id="CM023482">
    <property type="protein sequence ID" value="KAH6938269.1"/>
    <property type="molecule type" value="Genomic_DNA"/>
</dbReference>
<gene>
    <name evidence="1" type="ORF">HPB50_008316</name>
</gene>
<accession>A0ACB7SWZ5</accession>